<proteinExistence type="predicted"/>
<evidence type="ECO:0000313" key="1">
    <source>
        <dbReference type="EMBL" id="EAU91153.1"/>
    </source>
</evidence>
<organism evidence="1 2">
    <name type="scientific">Coprinopsis cinerea (strain Okayama-7 / 130 / ATCC MYA-4618 / FGSC 9003)</name>
    <name type="common">Inky cap fungus</name>
    <name type="synonym">Hormographiella aspergillata</name>
    <dbReference type="NCBI Taxonomy" id="240176"/>
    <lineage>
        <taxon>Eukaryota</taxon>
        <taxon>Fungi</taxon>
        <taxon>Dikarya</taxon>
        <taxon>Basidiomycota</taxon>
        <taxon>Agaricomycotina</taxon>
        <taxon>Agaricomycetes</taxon>
        <taxon>Agaricomycetidae</taxon>
        <taxon>Agaricales</taxon>
        <taxon>Agaricineae</taxon>
        <taxon>Psathyrellaceae</taxon>
        <taxon>Coprinopsis</taxon>
    </lineage>
</organism>
<protein>
    <submittedName>
        <fullName evidence="1">Uncharacterized protein</fullName>
    </submittedName>
</protein>
<sequence length="446" mass="50409">MDPAQIIPQIASLSVRDSPAKRLNDDVLRLIFEETVLGQHDKIPDRNKQALTLLLVCRKWNLVASTTPRLWTSLGIRLPAEHTVCAPQIMDRIDRWFGRCGSMPISLVLQAIPHPKQLHRLLNPSPGPFPIIRSDLESFKPLASRLKVLSLDADKGSTLFESLQVSNNHYSWASVVWSELETLVITNPASYTISDSDVNVYCMGSMPRLNDLTLTLQFSRLKLWEHCFPWHQLTRLVIAFPVFWAVGLQDVMSLLSRCANVEELIVTWWDILPGNNPNVIGSTVTFPELKKLIVCDRSQVYQDIGSFLQGFKAPNLETLSISVFNPRDSPAYNADVGVQLTELIRQCQGTLRALRIENLLLPTGVLTEILLQTHNLQVLSLAQKRVDVPFLEQFRSNCGFLPNLEEMALRLGIRISDRRLMWKHMGNSSSLDMLLVVFRTTSIVSV</sequence>
<dbReference type="RefSeq" id="XP_001830784.1">
    <property type="nucleotide sequence ID" value="XM_001830732.1"/>
</dbReference>
<comment type="caution">
    <text evidence="1">The sequence shown here is derived from an EMBL/GenBank/DDBJ whole genome shotgun (WGS) entry which is preliminary data.</text>
</comment>
<dbReference type="Gene3D" id="3.80.10.10">
    <property type="entry name" value="Ribonuclease Inhibitor"/>
    <property type="match status" value="1"/>
</dbReference>
<dbReference type="SUPFAM" id="SSF52047">
    <property type="entry name" value="RNI-like"/>
    <property type="match status" value="1"/>
</dbReference>
<dbReference type="InterPro" id="IPR032675">
    <property type="entry name" value="LRR_dom_sf"/>
</dbReference>
<name>A8N7H8_COPC7</name>
<dbReference type="VEuPathDB" id="FungiDB:CC1G_03321"/>
<dbReference type="Proteomes" id="UP000001861">
    <property type="component" value="Unassembled WGS sequence"/>
</dbReference>
<dbReference type="KEGG" id="cci:CC1G_03321"/>
<dbReference type="OMA" id="MQPMRER"/>
<reference evidence="1 2" key="1">
    <citation type="journal article" date="2010" name="Proc. Natl. Acad. Sci. U.S.A.">
        <title>Insights into evolution of multicellular fungi from the assembled chromosomes of the mushroom Coprinopsis cinerea (Coprinus cinereus).</title>
        <authorList>
            <person name="Stajich J.E."/>
            <person name="Wilke S.K."/>
            <person name="Ahren D."/>
            <person name="Au C.H."/>
            <person name="Birren B.W."/>
            <person name="Borodovsky M."/>
            <person name="Burns C."/>
            <person name="Canback B."/>
            <person name="Casselton L.A."/>
            <person name="Cheng C.K."/>
            <person name="Deng J."/>
            <person name="Dietrich F.S."/>
            <person name="Fargo D.C."/>
            <person name="Farman M.L."/>
            <person name="Gathman A.C."/>
            <person name="Goldberg J."/>
            <person name="Guigo R."/>
            <person name="Hoegger P.J."/>
            <person name="Hooker J.B."/>
            <person name="Huggins A."/>
            <person name="James T.Y."/>
            <person name="Kamada T."/>
            <person name="Kilaru S."/>
            <person name="Kodira C."/>
            <person name="Kues U."/>
            <person name="Kupfer D."/>
            <person name="Kwan H.S."/>
            <person name="Lomsadze A."/>
            <person name="Li W."/>
            <person name="Lilly W.W."/>
            <person name="Ma L.J."/>
            <person name="Mackey A.J."/>
            <person name="Manning G."/>
            <person name="Martin F."/>
            <person name="Muraguchi H."/>
            <person name="Natvig D.O."/>
            <person name="Palmerini H."/>
            <person name="Ramesh M.A."/>
            <person name="Rehmeyer C.J."/>
            <person name="Roe B.A."/>
            <person name="Shenoy N."/>
            <person name="Stanke M."/>
            <person name="Ter-Hovhannisyan V."/>
            <person name="Tunlid A."/>
            <person name="Velagapudi R."/>
            <person name="Vision T.J."/>
            <person name="Zeng Q."/>
            <person name="Zolan M.E."/>
            <person name="Pukkila P.J."/>
        </authorList>
    </citation>
    <scope>NUCLEOTIDE SEQUENCE [LARGE SCALE GENOMIC DNA]</scope>
    <source>
        <strain evidence="2">Okayama-7 / 130 / ATCC MYA-4618 / FGSC 9003</strain>
    </source>
</reference>
<dbReference type="OrthoDB" id="2269034at2759"/>
<dbReference type="EMBL" id="AACS02000003">
    <property type="protein sequence ID" value="EAU91153.1"/>
    <property type="molecule type" value="Genomic_DNA"/>
</dbReference>
<dbReference type="GeneID" id="6007229"/>
<evidence type="ECO:0000313" key="2">
    <source>
        <dbReference type="Proteomes" id="UP000001861"/>
    </source>
</evidence>
<gene>
    <name evidence="1" type="ORF">CC1G_03321</name>
</gene>
<accession>A8N7H8</accession>
<dbReference type="InParanoid" id="A8N7H8"/>
<dbReference type="AlphaFoldDB" id="A8N7H8"/>
<keyword evidence="2" id="KW-1185">Reference proteome</keyword>